<dbReference type="PANTHER" id="PTHR24305">
    <property type="entry name" value="CYTOCHROME P450"/>
    <property type="match status" value="1"/>
</dbReference>
<dbReference type="InterPro" id="IPR050121">
    <property type="entry name" value="Cytochrome_P450_monoxygenase"/>
</dbReference>
<accession>A0A8H4QU71</accession>
<dbReference type="PRINTS" id="PR00463">
    <property type="entry name" value="EP450I"/>
</dbReference>
<evidence type="ECO:0000313" key="10">
    <source>
        <dbReference type="EMBL" id="KAF4617004.1"/>
    </source>
</evidence>
<dbReference type="InterPro" id="IPR001128">
    <property type="entry name" value="Cyt_P450"/>
</dbReference>
<proteinExistence type="inferred from homology"/>
<dbReference type="PRINTS" id="PR00385">
    <property type="entry name" value="P450"/>
</dbReference>
<gene>
    <name evidence="10" type="ORF">D9613_008509</name>
</gene>
<keyword evidence="4 8" id="KW-0479">Metal-binding</keyword>
<evidence type="ECO:0000256" key="6">
    <source>
        <dbReference type="ARBA" id="ARBA00023004"/>
    </source>
</evidence>
<comment type="cofactor">
    <cofactor evidence="1 8">
        <name>heme</name>
        <dbReference type="ChEBI" id="CHEBI:30413"/>
    </cofactor>
</comment>
<dbReference type="GO" id="GO:0005506">
    <property type="term" value="F:iron ion binding"/>
    <property type="evidence" value="ECO:0007669"/>
    <property type="project" value="InterPro"/>
</dbReference>
<keyword evidence="7" id="KW-0503">Monooxygenase</keyword>
<evidence type="ECO:0000256" key="3">
    <source>
        <dbReference type="ARBA" id="ARBA00010617"/>
    </source>
</evidence>
<dbReference type="InterPro" id="IPR036396">
    <property type="entry name" value="Cyt_P450_sf"/>
</dbReference>
<dbReference type="Pfam" id="PF00067">
    <property type="entry name" value="p450"/>
    <property type="match status" value="1"/>
</dbReference>
<dbReference type="SUPFAM" id="SSF48264">
    <property type="entry name" value="Cytochrome P450"/>
    <property type="match status" value="1"/>
</dbReference>
<evidence type="ECO:0000256" key="4">
    <source>
        <dbReference type="ARBA" id="ARBA00022723"/>
    </source>
</evidence>
<dbReference type="AlphaFoldDB" id="A0A8H4QU71"/>
<evidence type="ECO:0000313" key="11">
    <source>
        <dbReference type="Proteomes" id="UP000521872"/>
    </source>
</evidence>
<keyword evidence="9" id="KW-0472">Membrane</keyword>
<comment type="similarity">
    <text evidence="3">Belongs to the cytochrome P450 family.</text>
</comment>
<keyword evidence="6 8" id="KW-0408">Iron</keyword>
<dbReference type="Gene3D" id="1.10.630.10">
    <property type="entry name" value="Cytochrome P450"/>
    <property type="match status" value="1"/>
</dbReference>
<evidence type="ECO:0000256" key="7">
    <source>
        <dbReference type="ARBA" id="ARBA00023033"/>
    </source>
</evidence>
<dbReference type="PANTHER" id="PTHR24305:SF187">
    <property type="entry name" value="P450, PUTATIVE (EUROFUNG)-RELATED"/>
    <property type="match status" value="1"/>
</dbReference>
<keyword evidence="9" id="KW-1133">Transmembrane helix</keyword>
<reference evidence="10 11" key="1">
    <citation type="submission" date="2019-12" db="EMBL/GenBank/DDBJ databases">
        <authorList>
            <person name="Floudas D."/>
            <person name="Bentzer J."/>
            <person name="Ahren D."/>
            <person name="Johansson T."/>
            <person name="Persson P."/>
            <person name="Tunlid A."/>
        </authorList>
    </citation>
    <scope>NUCLEOTIDE SEQUENCE [LARGE SCALE GENOMIC DNA]</scope>
    <source>
        <strain evidence="10 11">CBS 102.39</strain>
    </source>
</reference>
<dbReference type="GO" id="GO:0004497">
    <property type="term" value="F:monooxygenase activity"/>
    <property type="evidence" value="ECO:0007669"/>
    <property type="project" value="UniProtKB-KW"/>
</dbReference>
<organism evidence="10 11">
    <name type="scientific">Agrocybe pediades</name>
    <dbReference type="NCBI Taxonomy" id="84607"/>
    <lineage>
        <taxon>Eukaryota</taxon>
        <taxon>Fungi</taxon>
        <taxon>Dikarya</taxon>
        <taxon>Basidiomycota</taxon>
        <taxon>Agaricomycotina</taxon>
        <taxon>Agaricomycetes</taxon>
        <taxon>Agaricomycetidae</taxon>
        <taxon>Agaricales</taxon>
        <taxon>Agaricineae</taxon>
        <taxon>Strophariaceae</taxon>
        <taxon>Agrocybe</taxon>
    </lineage>
</organism>
<feature type="binding site" description="axial binding residue" evidence="8">
    <location>
        <position position="525"/>
    </location>
    <ligand>
        <name>heme</name>
        <dbReference type="ChEBI" id="CHEBI:30413"/>
    </ligand>
    <ligandPart>
        <name>Fe</name>
        <dbReference type="ChEBI" id="CHEBI:18248"/>
    </ligandPart>
</feature>
<keyword evidence="5" id="KW-0560">Oxidoreductase</keyword>
<dbReference type="Proteomes" id="UP000521872">
    <property type="component" value="Unassembled WGS sequence"/>
</dbReference>
<evidence type="ECO:0008006" key="12">
    <source>
        <dbReference type="Google" id="ProtNLM"/>
    </source>
</evidence>
<evidence type="ECO:0000256" key="2">
    <source>
        <dbReference type="ARBA" id="ARBA00005179"/>
    </source>
</evidence>
<comment type="pathway">
    <text evidence="2">Secondary metabolite biosynthesis.</text>
</comment>
<evidence type="ECO:0000256" key="5">
    <source>
        <dbReference type="ARBA" id="ARBA00023002"/>
    </source>
</evidence>
<sequence length="583" mass="65762">MEGNDSKRVLVTTLAASIATHVWFKSFDPISLQASLAVLSIIPTTLGYYFFSVQHVAPFFDLLWIYPTYYLAVLLSVCAYRLSPFHPLAKYPGPTILKITKLYSVWVAYRGTYHVYIRELHRRYGPTIRTGPNELSTVEKGLIPLILGSQGMPKGPIWDGRRFAQGGNSQYDSVIDVRDASIHAQVRRPWNKALGAEPIKDYESLLIERVTQLRDLLKAKCDETRDKIGKVNISQWISYFAFDFMGDLAFAGAVNYMKEGPGDGGMDAMNNAMYLISITQHAPWISKLIRATPILNRGMKNFIAYGIGRGVTRASAQIKHKDLFHHMTEAEEVTGPDSIPLIISNVLLAIVAGSDTTASVLSNAAYLLMSHPEKHRKLQREIDAAFKEYQILEFDPLRTYDEMLSKLPYLNAVLYVLSSVGFFGEELMHNRNETLRLFPAVPTTIQRAPSKGTQGKMLQAENVSIFLPEGNGIMVPPYTLHRDPRYFSPSPDSFIPERWLPTTDGTEYITSRDAFIPFSVGPANCAGRALALVELRYVVATLVRHFEMEFDIPAFKPERWEKELEDRFTFSKGALGTRLKWRG</sequence>
<dbReference type="GO" id="GO:0020037">
    <property type="term" value="F:heme binding"/>
    <property type="evidence" value="ECO:0007669"/>
    <property type="project" value="InterPro"/>
</dbReference>
<comment type="caution">
    <text evidence="10">The sequence shown here is derived from an EMBL/GenBank/DDBJ whole genome shotgun (WGS) entry which is preliminary data.</text>
</comment>
<feature type="transmembrane region" description="Helical" evidence="9">
    <location>
        <begin position="63"/>
        <end position="82"/>
    </location>
</feature>
<name>A0A8H4QU71_9AGAR</name>
<protein>
    <recommendedName>
        <fullName evidence="12">High nitrogen upregulated cytochrome P450 monooxygenase 2</fullName>
    </recommendedName>
</protein>
<dbReference type="EMBL" id="JAACJL010000031">
    <property type="protein sequence ID" value="KAF4617004.1"/>
    <property type="molecule type" value="Genomic_DNA"/>
</dbReference>
<dbReference type="GO" id="GO:0016705">
    <property type="term" value="F:oxidoreductase activity, acting on paired donors, with incorporation or reduction of molecular oxygen"/>
    <property type="evidence" value="ECO:0007669"/>
    <property type="project" value="InterPro"/>
</dbReference>
<evidence type="ECO:0000256" key="9">
    <source>
        <dbReference type="SAM" id="Phobius"/>
    </source>
</evidence>
<evidence type="ECO:0000256" key="8">
    <source>
        <dbReference type="PIRSR" id="PIRSR602401-1"/>
    </source>
</evidence>
<evidence type="ECO:0000256" key="1">
    <source>
        <dbReference type="ARBA" id="ARBA00001971"/>
    </source>
</evidence>
<keyword evidence="11" id="KW-1185">Reference proteome</keyword>
<feature type="transmembrane region" description="Helical" evidence="9">
    <location>
        <begin position="30"/>
        <end position="51"/>
    </location>
</feature>
<dbReference type="InterPro" id="IPR002401">
    <property type="entry name" value="Cyt_P450_E_grp-I"/>
</dbReference>
<keyword evidence="8" id="KW-0349">Heme</keyword>
<keyword evidence="9" id="KW-0812">Transmembrane</keyword>